<comment type="cofactor">
    <cofactor evidence="1">
        <name>FAD</name>
        <dbReference type="ChEBI" id="CHEBI:57692"/>
    </cofactor>
</comment>
<dbReference type="GO" id="GO:0050660">
    <property type="term" value="F:flavin adenine dinucleotide binding"/>
    <property type="evidence" value="ECO:0007669"/>
    <property type="project" value="InterPro"/>
</dbReference>
<dbReference type="InterPro" id="IPR009075">
    <property type="entry name" value="AcylCo_DH/oxidase_C"/>
</dbReference>
<dbReference type="PANTHER" id="PTHR43884">
    <property type="entry name" value="ACYL-COA DEHYDROGENASE"/>
    <property type="match status" value="1"/>
</dbReference>
<evidence type="ECO:0000256" key="5">
    <source>
        <dbReference type="ARBA" id="ARBA00023002"/>
    </source>
</evidence>
<dbReference type="OrthoDB" id="7328575at2"/>
<evidence type="ECO:0000256" key="2">
    <source>
        <dbReference type="ARBA" id="ARBA00009347"/>
    </source>
</evidence>
<sequence>MDFNHTEERRMLADSLRRSLERGADWAALAELGVLGALFTEDEGGFGGQGFDIAVIFEELGRAGSDAPVLEAGLAGGLIADAGRADLVERIIGGDLKVALAHAEPGMRYDLGPVSASVHDGHLSGRKSFATNAEGADLLVVSAVAQGKTALFLVDPKAQGVTLHTTPALMGGTISEITFDRAPAEPLGDAGTLEARVAAATLAVCADALGAMETAKAMTLDYLRTRKQFGVPIGKFQALQHRMADVAIEIEMARSALINLAGHLSAPAPTRDRHVSAAKNLIGRVARLVAEEAIQMHGGIAMTEEYALSDVARRLVAVDHRFGDEDWHLARFMKLSA</sequence>
<keyword evidence="3" id="KW-0285">Flavoprotein</keyword>
<dbReference type="EMBL" id="QDDR01000007">
    <property type="protein sequence ID" value="PVE46727.1"/>
    <property type="molecule type" value="Genomic_DNA"/>
</dbReference>
<keyword evidence="9" id="KW-1185">Reference proteome</keyword>
<comment type="caution">
    <text evidence="8">The sequence shown here is derived from an EMBL/GenBank/DDBJ whole genome shotgun (WGS) entry which is preliminary data.</text>
</comment>
<evidence type="ECO:0000313" key="8">
    <source>
        <dbReference type="EMBL" id="PVE46727.1"/>
    </source>
</evidence>
<evidence type="ECO:0000256" key="1">
    <source>
        <dbReference type="ARBA" id="ARBA00001974"/>
    </source>
</evidence>
<feature type="domain" description="Acyl-CoA dehydrogenase/oxidase N-terminal" evidence="7">
    <location>
        <begin position="24"/>
        <end position="90"/>
    </location>
</feature>
<evidence type="ECO:0000259" key="6">
    <source>
        <dbReference type="Pfam" id="PF00441"/>
    </source>
</evidence>
<dbReference type="Gene3D" id="1.20.140.10">
    <property type="entry name" value="Butyryl-CoA Dehydrogenase, subunit A, domain 3"/>
    <property type="match status" value="1"/>
</dbReference>
<dbReference type="InterPro" id="IPR037069">
    <property type="entry name" value="AcylCoA_DH/ox_N_sf"/>
</dbReference>
<accession>A0A2T7UPY3</accession>
<dbReference type="GO" id="GO:0003995">
    <property type="term" value="F:acyl-CoA dehydrogenase activity"/>
    <property type="evidence" value="ECO:0007669"/>
    <property type="project" value="TreeGrafter"/>
</dbReference>
<keyword evidence="4" id="KW-0274">FAD</keyword>
<dbReference type="InterPro" id="IPR046373">
    <property type="entry name" value="Acyl-CoA_Oxase/DH_mid-dom_sf"/>
</dbReference>
<comment type="similarity">
    <text evidence="2">Belongs to the acyl-CoA dehydrogenase family.</text>
</comment>
<evidence type="ECO:0000256" key="4">
    <source>
        <dbReference type="ARBA" id="ARBA00022827"/>
    </source>
</evidence>
<dbReference type="Gene3D" id="2.40.110.10">
    <property type="entry name" value="Butyryl-CoA Dehydrogenase, subunit A, domain 2"/>
    <property type="match status" value="1"/>
</dbReference>
<dbReference type="RefSeq" id="WP_107752299.1">
    <property type="nucleotide sequence ID" value="NZ_QBKF01000007.1"/>
</dbReference>
<dbReference type="SUPFAM" id="SSF47203">
    <property type="entry name" value="Acyl-CoA dehydrogenase C-terminal domain-like"/>
    <property type="match status" value="1"/>
</dbReference>
<reference evidence="8 9" key="1">
    <citation type="journal article" date="2011" name="Syst. Appl. Microbiol.">
        <title>Defluviimonas denitrificans gen. nov., sp. nov., and Pararhodobacter aggregans gen. nov., sp. nov., non-phototrophic Rhodobacteraceae from the biofilter of a marine aquaculture.</title>
        <authorList>
            <person name="Foesel B.U."/>
            <person name="Drake H.L."/>
            <person name="Schramm A."/>
        </authorList>
    </citation>
    <scope>NUCLEOTIDE SEQUENCE [LARGE SCALE GENOMIC DNA]</scope>
    <source>
        <strain evidence="8 9">D1-19</strain>
    </source>
</reference>
<evidence type="ECO:0000313" key="9">
    <source>
        <dbReference type="Proteomes" id="UP000244810"/>
    </source>
</evidence>
<dbReference type="InterPro" id="IPR009100">
    <property type="entry name" value="AcylCoA_DH/oxidase_NM_dom_sf"/>
</dbReference>
<dbReference type="Proteomes" id="UP000244810">
    <property type="component" value="Unassembled WGS sequence"/>
</dbReference>
<dbReference type="InterPro" id="IPR036250">
    <property type="entry name" value="AcylCo_DH-like_C"/>
</dbReference>
<keyword evidence="5" id="KW-0560">Oxidoreductase</keyword>
<dbReference type="PANTHER" id="PTHR43884:SF20">
    <property type="entry name" value="ACYL-COA DEHYDROGENASE FADE28"/>
    <property type="match status" value="1"/>
</dbReference>
<feature type="domain" description="Acyl-CoA dehydrogenase/oxidase C-terminal" evidence="6">
    <location>
        <begin position="202"/>
        <end position="315"/>
    </location>
</feature>
<dbReference type="Pfam" id="PF02771">
    <property type="entry name" value="Acyl-CoA_dh_N"/>
    <property type="match status" value="1"/>
</dbReference>
<dbReference type="Pfam" id="PF00441">
    <property type="entry name" value="Acyl-CoA_dh_1"/>
    <property type="match status" value="1"/>
</dbReference>
<evidence type="ECO:0000259" key="7">
    <source>
        <dbReference type="Pfam" id="PF02771"/>
    </source>
</evidence>
<name>A0A2T7UPY3_9RHOB</name>
<dbReference type="InterPro" id="IPR013786">
    <property type="entry name" value="AcylCoA_DH/ox_N"/>
</dbReference>
<proteinExistence type="inferred from homology"/>
<organism evidence="8 9">
    <name type="scientific">Pararhodobacter aggregans</name>
    <dbReference type="NCBI Taxonomy" id="404875"/>
    <lineage>
        <taxon>Bacteria</taxon>
        <taxon>Pseudomonadati</taxon>
        <taxon>Pseudomonadota</taxon>
        <taxon>Alphaproteobacteria</taxon>
        <taxon>Rhodobacterales</taxon>
        <taxon>Paracoccaceae</taxon>
        <taxon>Pararhodobacter</taxon>
    </lineage>
</organism>
<dbReference type="AlphaFoldDB" id="A0A2T7UPY3"/>
<dbReference type="Gene3D" id="1.10.540.10">
    <property type="entry name" value="Acyl-CoA dehydrogenase/oxidase, N-terminal domain"/>
    <property type="match status" value="1"/>
</dbReference>
<dbReference type="SUPFAM" id="SSF56645">
    <property type="entry name" value="Acyl-CoA dehydrogenase NM domain-like"/>
    <property type="match status" value="1"/>
</dbReference>
<dbReference type="CDD" id="cd00567">
    <property type="entry name" value="ACAD"/>
    <property type="match status" value="1"/>
</dbReference>
<protein>
    <submittedName>
        <fullName evidence="8">Pimeloyl-CoA dehydrogenase small subunit</fullName>
    </submittedName>
</protein>
<gene>
    <name evidence="8" type="ORF">DDE23_13635</name>
</gene>
<evidence type="ECO:0000256" key="3">
    <source>
        <dbReference type="ARBA" id="ARBA00022630"/>
    </source>
</evidence>